<keyword evidence="1" id="KW-0812">Transmembrane</keyword>
<protein>
    <submittedName>
        <fullName evidence="3">Uncharacterized protein</fullName>
    </submittedName>
</protein>
<dbReference type="EMBL" id="GEDC01026709">
    <property type="protein sequence ID" value="JAS10589.1"/>
    <property type="molecule type" value="Transcribed_RNA"/>
</dbReference>
<dbReference type="EMBL" id="GEDC01017420">
    <property type="protein sequence ID" value="JAS19878.1"/>
    <property type="molecule type" value="Transcribed_RNA"/>
</dbReference>
<accession>A0A1B6D2H1</accession>
<dbReference type="AlphaFoldDB" id="A0A1B6D2H1"/>
<gene>
    <name evidence="3" type="ORF">g.5785</name>
    <name evidence="2" type="ORF">g.5787</name>
</gene>
<name>A0A1B6D2H1_9HEMI</name>
<sequence length="135" mass="15350">MKYSKQRRNNFVREASKRLGLILRTSRKLSILPQDLTRLDSVAKLKSACVQGTSKYEWAWTTILVLVVASVALYLTMTVDIAGTFDCKKNSSDMFPIQSVRVESSLKLPSKNNQEAIEDPGYPWAPSKLNLRRDR</sequence>
<reference evidence="3" key="1">
    <citation type="submission" date="2015-12" db="EMBL/GenBank/DDBJ databases">
        <title>De novo transcriptome assembly of four potential Pierce s Disease insect vectors from Arizona vineyards.</title>
        <authorList>
            <person name="Tassone E.E."/>
        </authorList>
    </citation>
    <scope>NUCLEOTIDE SEQUENCE</scope>
</reference>
<evidence type="ECO:0000256" key="1">
    <source>
        <dbReference type="SAM" id="Phobius"/>
    </source>
</evidence>
<proteinExistence type="predicted"/>
<organism evidence="3">
    <name type="scientific">Clastoptera arizonana</name>
    <name type="common">Arizona spittle bug</name>
    <dbReference type="NCBI Taxonomy" id="38151"/>
    <lineage>
        <taxon>Eukaryota</taxon>
        <taxon>Metazoa</taxon>
        <taxon>Ecdysozoa</taxon>
        <taxon>Arthropoda</taxon>
        <taxon>Hexapoda</taxon>
        <taxon>Insecta</taxon>
        <taxon>Pterygota</taxon>
        <taxon>Neoptera</taxon>
        <taxon>Paraneoptera</taxon>
        <taxon>Hemiptera</taxon>
        <taxon>Auchenorrhyncha</taxon>
        <taxon>Cercopoidea</taxon>
        <taxon>Clastopteridae</taxon>
        <taxon>Clastoptera</taxon>
    </lineage>
</organism>
<evidence type="ECO:0000313" key="2">
    <source>
        <dbReference type="EMBL" id="JAS10589.1"/>
    </source>
</evidence>
<feature type="transmembrane region" description="Helical" evidence="1">
    <location>
        <begin position="58"/>
        <end position="77"/>
    </location>
</feature>
<keyword evidence="1" id="KW-1133">Transmembrane helix</keyword>
<evidence type="ECO:0000313" key="3">
    <source>
        <dbReference type="EMBL" id="JAS19878.1"/>
    </source>
</evidence>
<keyword evidence="1" id="KW-0472">Membrane</keyword>